<evidence type="ECO:0000256" key="4">
    <source>
        <dbReference type="ARBA" id="ARBA00013145"/>
    </source>
</evidence>
<dbReference type="GO" id="GO:0009097">
    <property type="term" value="P:isoleucine biosynthetic process"/>
    <property type="evidence" value="ECO:0007669"/>
    <property type="project" value="UniProtKB-UniPathway"/>
</dbReference>
<evidence type="ECO:0000259" key="17">
    <source>
        <dbReference type="Pfam" id="PF02776"/>
    </source>
</evidence>
<dbReference type="FunFam" id="3.40.50.970:FF:000007">
    <property type="entry name" value="Acetolactate synthase"/>
    <property type="match status" value="1"/>
</dbReference>
<dbReference type="GO" id="GO:0005948">
    <property type="term" value="C:acetolactate synthase complex"/>
    <property type="evidence" value="ECO:0007669"/>
    <property type="project" value="TreeGrafter"/>
</dbReference>
<evidence type="ECO:0000259" key="16">
    <source>
        <dbReference type="Pfam" id="PF02775"/>
    </source>
</evidence>
<keyword evidence="19" id="KW-1185">Reference proteome</keyword>
<evidence type="ECO:0000256" key="12">
    <source>
        <dbReference type="ARBA" id="ARBA00023304"/>
    </source>
</evidence>
<dbReference type="InterPro" id="IPR012000">
    <property type="entry name" value="Thiamin_PyroP_enz_cen_dom"/>
</dbReference>
<comment type="pathway">
    <text evidence="2 14">Amino-acid biosynthesis; L-valine biosynthesis; L-valine from pyruvate: step 1/4.</text>
</comment>
<comment type="similarity">
    <text evidence="3 14">Belongs to the TPP enzyme family.</text>
</comment>
<keyword evidence="11 14" id="KW-0786">Thiamine pyrophosphate</keyword>
<dbReference type="SUPFAM" id="SSF52518">
    <property type="entry name" value="Thiamin diphosphate-binding fold (THDP-binding)"/>
    <property type="match status" value="2"/>
</dbReference>
<gene>
    <name evidence="18" type="ORF">LUCI_2884</name>
</gene>
<evidence type="ECO:0000256" key="1">
    <source>
        <dbReference type="ARBA" id="ARBA00004974"/>
    </source>
</evidence>
<evidence type="ECO:0000256" key="14">
    <source>
        <dbReference type="RuleBase" id="RU003591"/>
    </source>
</evidence>
<dbReference type="SUPFAM" id="SSF52467">
    <property type="entry name" value="DHS-like NAD/FAD-binding domain"/>
    <property type="match status" value="1"/>
</dbReference>
<dbReference type="InterPro" id="IPR000399">
    <property type="entry name" value="TPP-bd_CS"/>
</dbReference>
<dbReference type="Pfam" id="PF02775">
    <property type="entry name" value="TPP_enzyme_C"/>
    <property type="match status" value="1"/>
</dbReference>
<feature type="domain" description="Thiamine pyrophosphate enzyme TPP-binding" evidence="16">
    <location>
        <begin position="388"/>
        <end position="536"/>
    </location>
</feature>
<dbReference type="NCBIfam" id="TIGR00118">
    <property type="entry name" value="acolac_lg"/>
    <property type="match status" value="1"/>
</dbReference>
<dbReference type="InterPro" id="IPR029035">
    <property type="entry name" value="DHS-like_NAD/FAD-binding_dom"/>
</dbReference>
<dbReference type="InterPro" id="IPR012001">
    <property type="entry name" value="Thiamin_PyroP_enz_TPP-bd_dom"/>
</dbReference>
<keyword evidence="7 14" id="KW-0808">Transferase</keyword>
<accession>A0A498R8V3</accession>
<dbReference type="UniPathway" id="UPA00047">
    <property type="reaction ID" value="UER00055"/>
</dbReference>
<evidence type="ECO:0000313" key="18">
    <source>
        <dbReference type="EMBL" id="VBB07619.1"/>
    </source>
</evidence>
<comment type="catalytic activity">
    <reaction evidence="13 14">
        <text>2 pyruvate + H(+) = (2S)-2-acetolactate + CO2</text>
        <dbReference type="Rhea" id="RHEA:25249"/>
        <dbReference type="ChEBI" id="CHEBI:15361"/>
        <dbReference type="ChEBI" id="CHEBI:15378"/>
        <dbReference type="ChEBI" id="CHEBI:16526"/>
        <dbReference type="ChEBI" id="CHEBI:58476"/>
        <dbReference type="EC" id="2.2.1.6"/>
    </reaction>
</comment>
<comment type="pathway">
    <text evidence="1 14">Amino-acid biosynthesis; L-isoleucine biosynthesis; L-isoleucine from 2-oxobutanoate: step 1/4.</text>
</comment>
<dbReference type="EC" id="2.2.1.6" evidence="4 14"/>
<dbReference type="Gene3D" id="3.40.50.1220">
    <property type="entry name" value="TPP-binding domain"/>
    <property type="match status" value="1"/>
</dbReference>
<evidence type="ECO:0000256" key="10">
    <source>
        <dbReference type="ARBA" id="ARBA00022842"/>
    </source>
</evidence>
<dbReference type="Gene3D" id="3.40.50.970">
    <property type="match status" value="2"/>
</dbReference>
<dbReference type="PANTHER" id="PTHR18968">
    <property type="entry name" value="THIAMINE PYROPHOSPHATE ENZYMES"/>
    <property type="match status" value="1"/>
</dbReference>
<evidence type="ECO:0000256" key="9">
    <source>
        <dbReference type="ARBA" id="ARBA00022827"/>
    </source>
</evidence>
<dbReference type="PANTHER" id="PTHR18968:SF13">
    <property type="entry name" value="ACETOLACTATE SYNTHASE CATALYTIC SUBUNIT, MITOCHONDRIAL"/>
    <property type="match status" value="1"/>
</dbReference>
<name>A0A498R8V3_9FIRM</name>
<dbReference type="UniPathway" id="UPA00049">
    <property type="reaction ID" value="UER00059"/>
</dbReference>
<evidence type="ECO:0000256" key="11">
    <source>
        <dbReference type="ARBA" id="ARBA00023052"/>
    </source>
</evidence>
<dbReference type="GO" id="GO:0050660">
    <property type="term" value="F:flavin adenine dinucleotide binding"/>
    <property type="evidence" value="ECO:0007669"/>
    <property type="project" value="InterPro"/>
</dbReference>
<proteinExistence type="inferred from homology"/>
<keyword evidence="6" id="KW-0285">Flavoprotein</keyword>
<keyword evidence="8 14" id="KW-0479">Metal-binding</keyword>
<evidence type="ECO:0000256" key="8">
    <source>
        <dbReference type="ARBA" id="ARBA00022723"/>
    </source>
</evidence>
<dbReference type="PROSITE" id="PS00187">
    <property type="entry name" value="TPP_ENZYMES"/>
    <property type="match status" value="1"/>
</dbReference>
<evidence type="ECO:0000256" key="5">
    <source>
        <dbReference type="ARBA" id="ARBA00022605"/>
    </source>
</evidence>
<keyword evidence="12 14" id="KW-0100">Branched-chain amino acid biosynthesis</keyword>
<dbReference type="CDD" id="cd07035">
    <property type="entry name" value="TPP_PYR_POX_like"/>
    <property type="match status" value="1"/>
</dbReference>
<comment type="cofactor">
    <cofactor evidence="14">
        <name>thiamine diphosphate</name>
        <dbReference type="ChEBI" id="CHEBI:58937"/>
    </cofactor>
    <text evidence="14">Binds 1 thiamine pyrophosphate per subunit.</text>
</comment>
<dbReference type="InterPro" id="IPR039368">
    <property type="entry name" value="AHAS_TPP"/>
</dbReference>
<evidence type="ECO:0000256" key="7">
    <source>
        <dbReference type="ARBA" id="ARBA00022679"/>
    </source>
</evidence>
<evidence type="ECO:0000256" key="3">
    <source>
        <dbReference type="ARBA" id="ARBA00007812"/>
    </source>
</evidence>
<dbReference type="CDD" id="cd02015">
    <property type="entry name" value="TPP_AHAS"/>
    <property type="match status" value="1"/>
</dbReference>
<keyword evidence="10 14" id="KW-0460">Magnesium</keyword>
<dbReference type="GO" id="GO:0003984">
    <property type="term" value="F:acetolactate synthase activity"/>
    <property type="evidence" value="ECO:0007669"/>
    <property type="project" value="UniProtKB-EC"/>
</dbReference>
<feature type="domain" description="Thiamine pyrophosphate enzyme central" evidence="15">
    <location>
        <begin position="190"/>
        <end position="322"/>
    </location>
</feature>
<dbReference type="Pfam" id="PF00205">
    <property type="entry name" value="TPP_enzyme_M"/>
    <property type="match status" value="1"/>
</dbReference>
<comment type="cofactor">
    <cofactor evidence="14">
        <name>Mg(2+)</name>
        <dbReference type="ChEBI" id="CHEBI:18420"/>
    </cofactor>
    <text evidence="14">Binds 1 Mg(2+) ion per subunit.</text>
</comment>
<evidence type="ECO:0000256" key="13">
    <source>
        <dbReference type="ARBA" id="ARBA00048670"/>
    </source>
</evidence>
<feature type="domain" description="Thiamine pyrophosphate enzyme N-terminal TPP-binding" evidence="17">
    <location>
        <begin position="2"/>
        <end position="115"/>
    </location>
</feature>
<dbReference type="FunFam" id="3.40.50.970:FF:000016">
    <property type="entry name" value="Acetolactate synthase"/>
    <property type="match status" value="1"/>
</dbReference>
<dbReference type="GO" id="GO:0009099">
    <property type="term" value="P:L-valine biosynthetic process"/>
    <property type="evidence" value="ECO:0007669"/>
    <property type="project" value="UniProtKB-UniPathway"/>
</dbReference>
<keyword evidence="5 14" id="KW-0028">Amino-acid biosynthesis</keyword>
<dbReference type="FunFam" id="3.40.50.1220:FF:000008">
    <property type="entry name" value="Acetolactate synthase"/>
    <property type="match status" value="1"/>
</dbReference>
<evidence type="ECO:0000259" key="15">
    <source>
        <dbReference type="Pfam" id="PF00205"/>
    </source>
</evidence>
<dbReference type="Pfam" id="PF02776">
    <property type="entry name" value="TPP_enzyme_N"/>
    <property type="match status" value="1"/>
</dbReference>
<dbReference type="Proteomes" id="UP000277811">
    <property type="component" value="Unassembled WGS sequence"/>
</dbReference>
<dbReference type="EMBL" id="UPPP01000077">
    <property type="protein sequence ID" value="VBB07619.1"/>
    <property type="molecule type" value="Genomic_DNA"/>
</dbReference>
<dbReference type="GO" id="GO:0030976">
    <property type="term" value="F:thiamine pyrophosphate binding"/>
    <property type="evidence" value="ECO:0007669"/>
    <property type="project" value="UniProtKB-UniRule"/>
</dbReference>
<dbReference type="AlphaFoldDB" id="A0A498R8V3"/>
<dbReference type="InterPro" id="IPR029061">
    <property type="entry name" value="THDP-binding"/>
</dbReference>
<dbReference type="InterPro" id="IPR012846">
    <property type="entry name" value="Acetolactate_synth_lsu"/>
</dbReference>
<sequence length="561" mass="61184">MLGAEAIIECLKQEGVDVVFGYPGGSVLTLYDALYKANFPHILTRHEQGAVHAADGYARATGKVGVCLATSGPGATNLITGIATAFMDSVPLVAITGQVGVSLIGKDSFQEADICGITTPVSKHNYLVKRVQDLPRVLKEAFYIARTERPGPVVVDISKDVFAAELDFVYPETVRLRGYHPIFDGDASAVEQVVREMREAKRPLLFVGGGVTLSGMDEELKELVSFTGFPVTSSLMGLGCIAGNDERHLGMVGMHGTYAANMATAECDLLIGLGVRFDDRVTGSVKDFAPKAKVIHFDIDPAEINKNIRADWRVVGDLRWSLPLLCEKIAVWTADEWRGRVKEWNRQVQTWKKEKPLSYQTDGPVIMPQAVVDTVSDLTQGEAMIVTDVGQHQMWTAQFYNFRHARSFLTSGGLGTMGYGLPAAVGAQIGLPAKQIILFTGDGSIMMNCQELATAANLELPIKIIVMNNQVLGMVTQWQRMFYGQRYSHTSLKGRTDFVKLAEAMGMTGMRVTKPEKLRQTLEEAFRTAGPVLVDVLLPETEDVLPMVPAGGRLDQMILGG</sequence>
<organism evidence="18 19">
    <name type="scientific">Lucifera butyrica</name>
    <dbReference type="NCBI Taxonomy" id="1351585"/>
    <lineage>
        <taxon>Bacteria</taxon>
        <taxon>Bacillati</taxon>
        <taxon>Bacillota</taxon>
        <taxon>Negativicutes</taxon>
        <taxon>Veillonellales</taxon>
        <taxon>Veillonellaceae</taxon>
        <taxon>Lucifera</taxon>
    </lineage>
</organism>
<dbReference type="InterPro" id="IPR045229">
    <property type="entry name" value="TPP_enz"/>
</dbReference>
<dbReference type="GO" id="GO:0000287">
    <property type="term" value="F:magnesium ion binding"/>
    <property type="evidence" value="ECO:0007669"/>
    <property type="project" value="UniProtKB-UniRule"/>
</dbReference>
<evidence type="ECO:0000313" key="19">
    <source>
        <dbReference type="Proteomes" id="UP000277811"/>
    </source>
</evidence>
<keyword evidence="9" id="KW-0274">FAD</keyword>
<evidence type="ECO:0000256" key="2">
    <source>
        <dbReference type="ARBA" id="ARBA00005025"/>
    </source>
</evidence>
<dbReference type="InterPro" id="IPR011766">
    <property type="entry name" value="TPP_enzyme_TPP-bd"/>
</dbReference>
<evidence type="ECO:0000256" key="6">
    <source>
        <dbReference type="ARBA" id="ARBA00022630"/>
    </source>
</evidence>
<protein>
    <recommendedName>
        <fullName evidence="4 14">Acetolactate synthase</fullName>
        <ecNumber evidence="4 14">2.2.1.6</ecNumber>
    </recommendedName>
</protein>
<reference evidence="18 19" key="1">
    <citation type="submission" date="2018-06" db="EMBL/GenBank/DDBJ databases">
        <authorList>
            <person name="Strepis N."/>
        </authorList>
    </citation>
    <scope>NUCLEOTIDE SEQUENCE [LARGE SCALE GENOMIC DNA]</scope>
    <source>
        <strain evidence="18">LUCI</strain>
    </source>
</reference>